<keyword evidence="1" id="KW-0479">Metal-binding</keyword>
<evidence type="ECO:0000256" key="3">
    <source>
        <dbReference type="ARBA" id="ARBA00022833"/>
    </source>
</evidence>
<name>A0A6A6AD74_9PLEO</name>
<keyword evidence="3" id="KW-0862">Zinc</keyword>
<dbReference type="RefSeq" id="XP_033524107.1">
    <property type="nucleotide sequence ID" value="XM_033672861.1"/>
</dbReference>
<keyword evidence="7" id="KW-1185">Reference proteome</keyword>
<accession>A0A6A6AD74</accession>
<evidence type="ECO:0000313" key="7">
    <source>
        <dbReference type="Proteomes" id="UP000799771"/>
    </source>
</evidence>
<dbReference type="PROSITE" id="PS50865">
    <property type="entry name" value="ZF_MYND_2"/>
    <property type="match status" value="1"/>
</dbReference>
<dbReference type="Proteomes" id="UP000799771">
    <property type="component" value="Unassembled WGS sequence"/>
</dbReference>
<evidence type="ECO:0000256" key="4">
    <source>
        <dbReference type="PROSITE-ProRule" id="PRU00134"/>
    </source>
</evidence>
<proteinExistence type="predicted"/>
<dbReference type="EMBL" id="ML977505">
    <property type="protein sequence ID" value="KAF2129720.1"/>
    <property type="molecule type" value="Genomic_DNA"/>
</dbReference>
<dbReference type="InterPro" id="IPR002893">
    <property type="entry name" value="Znf_MYND"/>
</dbReference>
<evidence type="ECO:0000256" key="1">
    <source>
        <dbReference type="ARBA" id="ARBA00022723"/>
    </source>
</evidence>
<organism evidence="6 7">
    <name type="scientific">Dothidotthia symphoricarpi CBS 119687</name>
    <dbReference type="NCBI Taxonomy" id="1392245"/>
    <lineage>
        <taxon>Eukaryota</taxon>
        <taxon>Fungi</taxon>
        <taxon>Dikarya</taxon>
        <taxon>Ascomycota</taxon>
        <taxon>Pezizomycotina</taxon>
        <taxon>Dothideomycetes</taxon>
        <taxon>Pleosporomycetidae</taxon>
        <taxon>Pleosporales</taxon>
        <taxon>Dothidotthiaceae</taxon>
        <taxon>Dothidotthia</taxon>
    </lineage>
</organism>
<dbReference type="OrthoDB" id="5282002at2759"/>
<gene>
    <name evidence="6" type="ORF">P153DRAFT_430843</name>
</gene>
<dbReference type="AlphaFoldDB" id="A0A6A6AD74"/>
<dbReference type="Pfam" id="PF01753">
    <property type="entry name" value="zf-MYND"/>
    <property type="match status" value="1"/>
</dbReference>
<reference evidence="6" key="1">
    <citation type="journal article" date="2020" name="Stud. Mycol.">
        <title>101 Dothideomycetes genomes: a test case for predicting lifestyles and emergence of pathogens.</title>
        <authorList>
            <person name="Haridas S."/>
            <person name="Albert R."/>
            <person name="Binder M."/>
            <person name="Bloem J."/>
            <person name="Labutti K."/>
            <person name="Salamov A."/>
            <person name="Andreopoulos B."/>
            <person name="Baker S."/>
            <person name="Barry K."/>
            <person name="Bills G."/>
            <person name="Bluhm B."/>
            <person name="Cannon C."/>
            <person name="Castanera R."/>
            <person name="Culley D."/>
            <person name="Daum C."/>
            <person name="Ezra D."/>
            <person name="Gonzalez J."/>
            <person name="Henrissat B."/>
            <person name="Kuo A."/>
            <person name="Liang C."/>
            <person name="Lipzen A."/>
            <person name="Lutzoni F."/>
            <person name="Magnuson J."/>
            <person name="Mondo S."/>
            <person name="Nolan M."/>
            <person name="Ohm R."/>
            <person name="Pangilinan J."/>
            <person name="Park H.-J."/>
            <person name="Ramirez L."/>
            <person name="Alfaro M."/>
            <person name="Sun H."/>
            <person name="Tritt A."/>
            <person name="Yoshinaga Y."/>
            <person name="Zwiers L.-H."/>
            <person name="Turgeon B."/>
            <person name="Goodwin S."/>
            <person name="Spatafora J."/>
            <person name="Crous P."/>
            <person name="Grigoriev I."/>
        </authorList>
    </citation>
    <scope>NUCLEOTIDE SEQUENCE</scope>
    <source>
        <strain evidence="6">CBS 119687</strain>
    </source>
</reference>
<protein>
    <recommendedName>
        <fullName evidence="5">MYND-type domain-containing protein</fullName>
    </recommendedName>
</protein>
<keyword evidence="2 4" id="KW-0863">Zinc-finger</keyword>
<evidence type="ECO:0000256" key="2">
    <source>
        <dbReference type="ARBA" id="ARBA00022771"/>
    </source>
</evidence>
<dbReference type="Gene3D" id="6.10.140.2220">
    <property type="match status" value="1"/>
</dbReference>
<dbReference type="GO" id="GO:0008270">
    <property type="term" value="F:zinc ion binding"/>
    <property type="evidence" value="ECO:0007669"/>
    <property type="project" value="UniProtKB-KW"/>
</dbReference>
<dbReference type="InterPro" id="IPR027974">
    <property type="entry name" value="DUF4470"/>
</dbReference>
<dbReference type="SUPFAM" id="SSF144232">
    <property type="entry name" value="HIT/MYND zinc finger-like"/>
    <property type="match status" value="1"/>
</dbReference>
<evidence type="ECO:0000313" key="6">
    <source>
        <dbReference type="EMBL" id="KAF2129720.1"/>
    </source>
</evidence>
<sequence length="581" mass="66072">MAPNEPDLSLFLNPNLCANTDRCADGELSPCPNHASLACGKCKLVQYCSKDCQVADWPRHRFTCKSALMKEHWTPDWFIAGRKPAFIGSSLSVPFGTTKYLWGNMPALDILQVNDNEGIADKDRHFSLLFAASGDLRNVIKSVVGLPGGHMGGCTVAINDKDFVVVARNVIMLLIALQFDPEAAVPMIIHLWYSALLPADMVLVLRSHIQPLIGDVCAKIHSKPEGSLQAKTFTIGGRKLRLMLSKENWVELLKYLDVPGEFTAENSRTIRQRVTCAPERVDYRERSMLQWSPALRQGEKYFREEGVLLPYGCSLNSFDTPNPTFFQTSDWPMKDSASPRQGWLYSDYVQYAPAATADEFGALFFYVRKLLLDFCHRVHKIDVSFELFHVNAQSLPSYIGYSKFDRIEISNMCDMGYLGPRICLETFSDLLKPKSQNPKATLLMLFLNAAAETEYNNRSPGSVKADMATAMMRLEKYMPLDRSRLAQIRNADDLGKHPHFVRRSACYDMFKNWEKYFDLFLYQNSIDMHARSCGLQLKDKHTIVEPWPYKVGPRTTQKEFDILRASSTVGYERYVEFEKTD</sequence>
<dbReference type="GeneID" id="54413293"/>
<dbReference type="Pfam" id="PF14737">
    <property type="entry name" value="DUF4470"/>
    <property type="match status" value="1"/>
</dbReference>
<evidence type="ECO:0000259" key="5">
    <source>
        <dbReference type="PROSITE" id="PS50865"/>
    </source>
</evidence>
<feature type="domain" description="MYND-type" evidence="5">
    <location>
        <begin position="20"/>
        <end position="64"/>
    </location>
</feature>